<dbReference type="GO" id="GO:0016747">
    <property type="term" value="F:acyltransferase activity, transferring groups other than amino-acyl groups"/>
    <property type="evidence" value="ECO:0007669"/>
    <property type="project" value="TreeGrafter"/>
</dbReference>
<dbReference type="Pfam" id="PF00756">
    <property type="entry name" value="Esterase"/>
    <property type="match status" value="1"/>
</dbReference>
<dbReference type="SUPFAM" id="SSF81296">
    <property type="entry name" value="E set domains"/>
    <property type="match status" value="1"/>
</dbReference>
<dbReference type="Gene3D" id="3.40.50.1820">
    <property type="entry name" value="alpha/beta hydrolase"/>
    <property type="match status" value="1"/>
</dbReference>
<dbReference type="InterPro" id="IPR029058">
    <property type="entry name" value="AB_hydrolase_fold"/>
</dbReference>
<name>A0A143PJS1_LUTPR</name>
<dbReference type="InterPro" id="IPR013783">
    <property type="entry name" value="Ig-like_fold"/>
</dbReference>
<dbReference type="STRING" id="1855912.LuPra_01870"/>
<protein>
    <submittedName>
        <fullName evidence="2">Carbohydrate acetyl esterase/feruloyl esterase</fullName>
    </submittedName>
</protein>
<keyword evidence="3" id="KW-1185">Reference proteome</keyword>
<feature type="signal peptide" evidence="1">
    <location>
        <begin position="1"/>
        <end position="24"/>
    </location>
</feature>
<reference evidence="3" key="2">
    <citation type="submission" date="2016-04" db="EMBL/GenBank/DDBJ databases">
        <title>First Complete Genome Sequence of a Subdivision 6 Acidobacterium.</title>
        <authorList>
            <person name="Huang S."/>
            <person name="Vieira S."/>
            <person name="Bunk B."/>
            <person name="Riedel T."/>
            <person name="Sproeer C."/>
            <person name="Overmann J."/>
        </authorList>
    </citation>
    <scope>NUCLEOTIDE SEQUENCE [LARGE SCALE GENOMIC DNA]</scope>
    <source>
        <strain evidence="3">DSM 100886 HEG_-6_39</strain>
    </source>
</reference>
<evidence type="ECO:0000313" key="2">
    <source>
        <dbReference type="EMBL" id="AMY08666.1"/>
    </source>
</evidence>
<dbReference type="Proteomes" id="UP000076079">
    <property type="component" value="Chromosome"/>
</dbReference>
<dbReference type="PANTHER" id="PTHR48098">
    <property type="entry name" value="ENTEROCHELIN ESTERASE-RELATED"/>
    <property type="match status" value="1"/>
</dbReference>
<sequence precursor="true">MRTATARLVSASVIACLGASPAFAQQAHVNLDWAPHRNIGGLVPFGANVVSPDVDQQRRVTFRVKAPRAQEVQLSAPTIAAALGRAESSWPFTKGADGTWTLTLGPVPQNIYVYKFLVDGVPVVDPNNTLGGFGNQPGYSTLVVHGEGPAYYDARPVPHGTITRHVYQSTVTDGERELFVYTPPAYDRTKVYPVLYLLGGSGEIASGWWLDGRAGFIADNLLAEGRAVPMVIAMPNNQVVHRSDPQHADKTFTLFDRELRTEIMPLVESQYRVQADRHGRAIAGLSMGGRHAQLVGFKALDLFASFGILSAGDPASETSTPQFLTDPDINTKVDYLLVGLGTHEDQPTNRSVVFHQILDRHAIRHEYAIGGNGAHDWATWRYLLYTHLLPNLFKPRK</sequence>
<evidence type="ECO:0000313" key="3">
    <source>
        <dbReference type="Proteomes" id="UP000076079"/>
    </source>
</evidence>
<proteinExistence type="predicted"/>
<dbReference type="InterPro" id="IPR014756">
    <property type="entry name" value="Ig_E-set"/>
</dbReference>
<dbReference type="PANTHER" id="PTHR48098:SF1">
    <property type="entry name" value="DIACYLGLYCEROL ACYLTRANSFERASE_MYCOLYLTRANSFERASE AG85A"/>
    <property type="match status" value="1"/>
</dbReference>
<dbReference type="OrthoDB" id="9803578at2"/>
<evidence type="ECO:0000256" key="1">
    <source>
        <dbReference type="SAM" id="SignalP"/>
    </source>
</evidence>
<dbReference type="InterPro" id="IPR050583">
    <property type="entry name" value="Mycobacterial_A85_antigen"/>
</dbReference>
<dbReference type="PATRIC" id="fig|1813736.3.peg.1961"/>
<feature type="chain" id="PRO_5007511486" evidence="1">
    <location>
        <begin position="25"/>
        <end position="397"/>
    </location>
</feature>
<dbReference type="SUPFAM" id="SSF53474">
    <property type="entry name" value="alpha/beta-Hydrolases"/>
    <property type="match status" value="1"/>
</dbReference>
<accession>A0A143PJS1</accession>
<dbReference type="KEGG" id="abac:LuPra_01870"/>
<dbReference type="EMBL" id="CP015136">
    <property type="protein sequence ID" value="AMY08666.1"/>
    <property type="molecule type" value="Genomic_DNA"/>
</dbReference>
<keyword evidence="1" id="KW-0732">Signal</keyword>
<organism evidence="2 3">
    <name type="scientific">Luteitalea pratensis</name>
    <dbReference type="NCBI Taxonomy" id="1855912"/>
    <lineage>
        <taxon>Bacteria</taxon>
        <taxon>Pseudomonadati</taxon>
        <taxon>Acidobacteriota</taxon>
        <taxon>Vicinamibacteria</taxon>
        <taxon>Vicinamibacterales</taxon>
        <taxon>Vicinamibacteraceae</taxon>
        <taxon>Luteitalea</taxon>
    </lineage>
</organism>
<dbReference type="RefSeq" id="WP_110170489.1">
    <property type="nucleotide sequence ID" value="NZ_CP015136.1"/>
</dbReference>
<dbReference type="CDD" id="cd11294">
    <property type="entry name" value="E_set_Esterase_like_N"/>
    <property type="match status" value="1"/>
</dbReference>
<dbReference type="Gene3D" id="2.60.40.10">
    <property type="entry name" value="Immunoglobulins"/>
    <property type="match status" value="1"/>
</dbReference>
<dbReference type="InterPro" id="IPR000801">
    <property type="entry name" value="Esterase-like"/>
</dbReference>
<gene>
    <name evidence="2" type="primary">axe1-6A_2</name>
    <name evidence="2" type="ORF">LuPra_01870</name>
</gene>
<reference evidence="2 3" key="1">
    <citation type="journal article" date="2016" name="Genome Announc.">
        <title>First Complete Genome Sequence of a Subdivision 6 Acidobacterium Strain.</title>
        <authorList>
            <person name="Huang S."/>
            <person name="Vieira S."/>
            <person name="Bunk B."/>
            <person name="Riedel T."/>
            <person name="Sproer C."/>
            <person name="Overmann J."/>
        </authorList>
    </citation>
    <scope>NUCLEOTIDE SEQUENCE [LARGE SCALE GENOMIC DNA]</scope>
    <source>
        <strain evidence="3">DSM 100886 HEG_-6_39</strain>
    </source>
</reference>
<dbReference type="AlphaFoldDB" id="A0A143PJS1"/>